<evidence type="ECO:0000256" key="9">
    <source>
        <dbReference type="ARBA" id="ARBA00023049"/>
    </source>
</evidence>
<dbReference type="Proteomes" id="UP000003553">
    <property type="component" value="Unassembled WGS sequence"/>
</dbReference>
<evidence type="ECO:0000256" key="8">
    <source>
        <dbReference type="ARBA" id="ARBA00022989"/>
    </source>
</evidence>
<dbReference type="GO" id="GO:0016020">
    <property type="term" value="C:membrane"/>
    <property type="evidence" value="ECO:0007669"/>
    <property type="project" value="UniProtKB-SubCell"/>
</dbReference>
<comment type="similarity">
    <text evidence="3">Belongs to the peptidase M50B family.</text>
</comment>
<keyword evidence="4" id="KW-0645">Protease</keyword>
<evidence type="ECO:0000256" key="7">
    <source>
        <dbReference type="ARBA" id="ARBA00022833"/>
    </source>
</evidence>
<dbReference type="Pfam" id="PF02163">
    <property type="entry name" value="Peptidase_M50"/>
    <property type="match status" value="1"/>
</dbReference>
<keyword evidence="10 11" id="KW-0472">Membrane</keyword>
<reference evidence="13" key="1">
    <citation type="submission" date="2007-04" db="EMBL/GenBank/DDBJ databases">
        <authorList>
            <person name="Fulton L."/>
            <person name="Clifton S."/>
            <person name="Fulton B."/>
            <person name="Xu J."/>
            <person name="Minx P."/>
            <person name="Pepin K.H."/>
            <person name="Johnson M."/>
            <person name="Thiruvilangam P."/>
            <person name="Bhonagiri V."/>
            <person name="Nash W.E."/>
            <person name="Mardis E.R."/>
            <person name="Wilson R.K."/>
        </authorList>
    </citation>
    <scope>NUCLEOTIDE SEQUENCE [LARGE SCALE GENOMIC DNA]</scope>
    <source>
        <strain evidence="13">ATCC 17982</strain>
    </source>
</reference>
<comment type="cofactor">
    <cofactor evidence="1">
        <name>Zn(2+)</name>
        <dbReference type="ChEBI" id="CHEBI:29105"/>
    </cofactor>
</comment>
<feature type="transmembrane region" description="Helical" evidence="11">
    <location>
        <begin position="6"/>
        <end position="25"/>
    </location>
</feature>
<evidence type="ECO:0000256" key="3">
    <source>
        <dbReference type="ARBA" id="ARBA00007931"/>
    </source>
</evidence>
<dbReference type="Pfam" id="PF17820">
    <property type="entry name" value="PDZ_6"/>
    <property type="match status" value="1"/>
</dbReference>
<evidence type="ECO:0000313" key="14">
    <source>
        <dbReference type="Proteomes" id="UP000003553"/>
    </source>
</evidence>
<evidence type="ECO:0000313" key="13">
    <source>
        <dbReference type="EMBL" id="EDN81203.1"/>
    </source>
</evidence>
<sequence>MSVGSIVGIVVVVIGILASVALHEVGHMLPAKKFGVLVPDYAVGFGPALWKKKIGDTTYALRAILLGGYVKIVGMYAPARPGTRLVGRGGKPTLAQEAREASAVEIPEGKEHRAFYRLSAPKKIAVMLGGPLMNLLICIVLSAVTMIGIGAPTASRTIADVPATIMSASGEVASPAYEAGVRPGDTVVAWNGQPVATFAELQHAVGATQEGESAVLTVERDGSTVDLSVSPVTGAQGARLVGVTAGYEYVSASPADVAAANWQMFTGTTAVVTRLPQAVWQVGRSVFTDEKRDSSGVVSVVGVGRLAGEVTGDSQALGLRDTRQVVAVLLSLLASLNMALFVFNLIPLPPLDGGHILGAIYEGVRRTVARVRGAEDPGPADTARLVPVTWVVGGLLVAMSVILIVADIVKPVSLG</sequence>
<dbReference type="PANTHER" id="PTHR42837:SF2">
    <property type="entry name" value="MEMBRANE METALLOPROTEASE ARASP2, CHLOROPLASTIC-RELATED"/>
    <property type="match status" value="1"/>
</dbReference>
<dbReference type="Gene3D" id="2.30.42.10">
    <property type="match status" value="1"/>
</dbReference>
<keyword evidence="9 13" id="KW-0482">Metalloprotease</keyword>
<dbReference type="CDD" id="cd06163">
    <property type="entry name" value="S2P-M50_PDZ_RseP-like"/>
    <property type="match status" value="1"/>
</dbReference>
<dbReference type="GO" id="GO:0006508">
    <property type="term" value="P:proteolysis"/>
    <property type="evidence" value="ECO:0007669"/>
    <property type="project" value="UniProtKB-KW"/>
</dbReference>
<proteinExistence type="inferred from homology"/>
<keyword evidence="7" id="KW-0862">Zinc</keyword>
<feature type="domain" description="PDZ" evidence="12">
    <location>
        <begin position="147"/>
        <end position="222"/>
    </location>
</feature>
<evidence type="ECO:0000259" key="12">
    <source>
        <dbReference type="SMART" id="SM00228"/>
    </source>
</evidence>
<gene>
    <name evidence="13" type="ORF">ACTODO_01670</name>
</gene>
<keyword evidence="8 11" id="KW-1133">Transmembrane helix</keyword>
<organism evidence="13 14">
    <name type="scientific">Schaalia dentiphila ATCC 17982</name>
    <dbReference type="NCBI Taxonomy" id="411466"/>
    <lineage>
        <taxon>Bacteria</taxon>
        <taxon>Bacillati</taxon>
        <taxon>Actinomycetota</taxon>
        <taxon>Actinomycetes</taxon>
        <taxon>Actinomycetales</taxon>
        <taxon>Actinomycetaceae</taxon>
        <taxon>Schaalia</taxon>
        <taxon>Schaalia dentiphila</taxon>
    </lineage>
</organism>
<reference evidence="13" key="2">
    <citation type="submission" date="2015-05" db="EMBL/GenBank/DDBJ databases">
        <title>Draft genome sequence of Actinomyces odontolyticus (ATCC 17982).</title>
        <authorList>
            <person name="Sudarsanam P."/>
            <person name="Ley R."/>
            <person name="Guruge J."/>
            <person name="Turnbaugh P.J."/>
            <person name="Mahowald M."/>
            <person name="Liep D."/>
            <person name="Gordon J."/>
        </authorList>
    </citation>
    <scope>NUCLEOTIDE SEQUENCE</scope>
    <source>
        <strain evidence="13">ATCC 17982</strain>
    </source>
</reference>
<feature type="transmembrane region" description="Helical" evidence="11">
    <location>
        <begin position="124"/>
        <end position="149"/>
    </location>
</feature>
<dbReference type="HOGENOM" id="CLU_025778_1_2_11"/>
<name>A7BDC9_9ACTO</name>
<accession>A7BDC9</accession>
<evidence type="ECO:0000256" key="10">
    <source>
        <dbReference type="ARBA" id="ARBA00023136"/>
    </source>
</evidence>
<protein>
    <submittedName>
        <fullName evidence="13">RIP metalloprotease RseP</fullName>
    </submittedName>
</protein>
<comment type="caution">
    <text evidence="13">The sequence shown here is derived from an EMBL/GenBank/DDBJ whole genome shotgun (WGS) entry which is preliminary data.</text>
</comment>
<evidence type="ECO:0000256" key="6">
    <source>
        <dbReference type="ARBA" id="ARBA00022801"/>
    </source>
</evidence>
<evidence type="ECO:0000256" key="2">
    <source>
        <dbReference type="ARBA" id="ARBA00004141"/>
    </source>
</evidence>
<feature type="transmembrane region" description="Helical" evidence="11">
    <location>
        <begin position="388"/>
        <end position="409"/>
    </location>
</feature>
<dbReference type="SUPFAM" id="SSF50156">
    <property type="entry name" value="PDZ domain-like"/>
    <property type="match status" value="1"/>
</dbReference>
<dbReference type="EMBL" id="AAYI02000004">
    <property type="protein sequence ID" value="EDN81203.1"/>
    <property type="molecule type" value="Genomic_DNA"/>
</dbReference>
<keyword evidence="5 11" id="KW-0812">Transmembrane</keyword>
<dbReference type="PANTHER" id="PTHR42837">
    <property type="entry name" value="REGULATOR OF SIGMA-E PROTEASE RSEP"/>
    <property type="match status" value="1"/>
</dbReference>
<dbReference type="InterPro" id="IPR008915">
    <property type="entry name" value="Peptidase_M50"/>
</dbReference>
<evidence type="ECO:0000256" key="5">
    <source>
        <dbReference type="ARBA" id="ARBA00022692"/>
    </source>
</evidence>
<keyword evidence="14" id="KW-1185">Reference proteome</keyword>
<dbReference type="AlphaFoldDB" id="A7BDC9"/>
<dbReference type="SMART" id="SM00228">
    <property type="entry name" value="PDZ"/>
    <property type="match status" value="1"/>
</dbReference>
<feature type="transmembrane region" description="Helical" evidence="11">
    <location>
        <begin position="59"/>
        <end position="79"/>
    </location>
</feature>
<dbReference type="InterPro" id="IPR036034">
    <property type="entry name" value="PDZ_sf"/>
</dbReference>
<dbReference type="eggNOG" id="COG0750">
    <property type="taxonomic scope" value="Bacteria"/>
</dbReference>
<dbReference type="InterPro" id="IPR001478">
    <property type="entry name" value="PDZ"/>
</dbReference>
<evidence type="ECO:0000256" key="1">
    <source>
        <dbReference type="ARBA" id="ARBA00001947"/>
    </source>
</evidence>
<dbReference type="InterPro" id="IPR041489">
    <property type="entry name" value="PDZ_6"/>
</dbReference>
<keyword evidence="6" id="KW-0378">Hydrolase</keyword>
<dbReference type="GO" id="GO:0004222">
    <property type="term" value="F:metalloendopeptidase activity"/>
    <property type="evidence" value="ECO:0007669"/>
    <property type="project" value="InterPro"/>
</dbReference>
<dbReference type="InterPro" id="IPR004387">
    <property type="entry name" value="Pept_M50_Zn"/>
</dbReference>
<comment type="subcellular location">
    <subcellularLocation>
        <location evidence="2">Membrane</location>
        <topology evidence="2">Multi-pass membrane protein</topology>
    </subcellularLocation>
</comment>
<evidence type="ECO:0000256" key="11">
    <source>
        <dbReference type="SAM" id="Phobius"/>
    </source>
</evidence>
<evidence type="ECO:0000256" key="4">
    <source>
        <dbReference type="ARBA" id="ARBA00022670"/>
    </source>
</evidence>
<feature type="transmembrane region" description="Helical" evidence="11">
    <location>
        <begin position="325"/>
        <end position="346"/>
    </location>
</feature>